<organism evidence="1 2">
    <name type="scientific">Cohnella thailandensis</name>
    <dbReference type="NCBI Taxonomy" id="557557"/>
    <lineage>
        <taxon>Bacteria</taxon>
        <taxon>Bacillati</taxon>
        <taxon>Bacillota</taxon>
        <taxon>Bacilli</taxon>
        <taxon>Bacillales</taxon>
        <taxon>Paenibacillaceae</taxon>
        <taxon>Cohnella</taxon>
    </lineage>
</organism>
<dbReference type="EMBL" id="JACJVQ010000014">
    <property type="protein sequence ID" value="MBB6635731.1"/>
    <property type="molecule type" value="Genomic_DNA"/>
</dbReference>
<evidence type="ECO:0000313" key="2">
    <source>
        <dbReference type="Proteomes" id="UP000535838"/>
    </source>
</evidence>
<sequence>MGLIRSEKGIARGRMMNGSEFEPKLAVTRAKASKALYFMWVLGQNVQEENHVSLIG</sequence>
<keyword evidence="2" id="KW-1185">Reference proteome</keyword>
<dbReference type="AlphaFoldDB" id="A0A841T3N9"/>
<proteinExistence type="predicted"/>
<reference evidence="1 2" key="1">
    <citation type="submission" date="2020-08" db="EMBL/GenBank/DDBJ databases">
        <title>Cohnella phylogeny.</title>
        <authorList>
            <person name="Dunlap C."/>
        </authorList>
    </citation>
    <scope>NUCLEOTIDE SEQUENCE [LARGE SCALE GENOMIC DNA]</scope>
    <source>
        <strain evidence="1 2">DSM 25241</strain>
    </source>
</reference>
<evidence type="ECO:0008006" key="3">
    <source>
        <dbReference type="Google" id="ProtNLM"/>
    </source>
</evidence>
<dbReference type="RefSeq" id="WP_185120968.1">
    <property type="nucleotide sequence ID" value="NZ_JACJVQ010000014.1"/>
</dbReference>
<dbReference type="Proteomes" id="UP000535838">
    <property type="component" value="Unassembled WGS sequence"/>
</dbReference>
<name>A0A841T3N9_9BACL</name>
<evidence type="ECO:0000313" key="1">
    <source>
        <dbReference type="EMBL" id="MBB6635731.1"/>
    </source>
</evidence>
<protein>
    <recommendedName>
        <fullName evidence="3">SLH domain-containing protein</fullName>
    </recommendedName>
</protein>
<accession>A0A841T3N9</accession>
<comment type="caution">
    <text evidence="1">The sequence shown here is derived from an EMBL/GenBank/DDBJ whole genome shotgun (WGS) entry which is preliminary data.</text>
</comment>
<gene>
    <name evidence="1" type="ORF">H7B67_16550</name>
</gene>